<name>A0A8J8GFS7_9BACI</name>
<dbReference type="Gene3D" id="3.30.300.20">
    <property type="match status" value="1"/>
</dbReference>
<evidence type="ECO:0000313" key="1">
    <source>
        <dbReference type="EMBL" id="NSL50983.1"/>
    </source>
</evidence>
<organism evidence="1 2">
    <name type="scientific">Calidifontibacillus erzurumensis</name>
    <dbReference type="NCBI Taxonomy" id="2741433"/>
    <lineage>
        <taxon>Bacteria</taxon>
        <taxon>Bacillati</taxon>
        <taxon>Bacillota</taxon>
        <taxon>Bacilli</taxon>
        <taxon>Bacillales</taxon>
        <taxon>Bacillaceae</taxon>
        <taxon>Calidifontibacillus/Schinkia group</taxon>
        <taxon>Calidifontibacillus</taxon>
    </lineage>
</organism>
<dbReference type="InterPro" id="IPR036102">
    <property type="entry name" value="OsmC/Ohrsf"/>
</dbReference>
<proteinExistence type="predicted"/>
<dbReference type="AlphaFoldDB" id="A0A8J8GFS7"/>
<dbReference type="EMBL" id="JABTTE010000003">
    <property type="protein sequence ID" value="NSL50983.1"/>
    <property type="molecule type" value="Genomic_DNA"/>
</dbReference>
<dbReference type="PANTHER" id="PTHR34352:SF1">
    <property type="entry name" value="PROTEIN YHFA"/>
    <property type="match status" value="1"/>
</dbReference>
<dbReference type="InterPro" id="IPR015946">
    <property type="entry name" value="KH_dom-like_a/b"/>
</dbReference>
<dbReference type="PANTHER" id="PTHR34352">
    <property type="entry name" value="PROTEIN YHFA"/>
    <property type="match status" value="1"/>
</dbReference>
<dbReference type="Pfam" id="PF02566">
    <property type="entry name" value="OsmC"/>
    <property type="match status" value="1"/>
</dbReference>
<evidence type="ECO:0000313" key="2">
    <source>
        <dbReference type="Proteomes" id="UP000625804"/>
    </source>
</evidence>
<comment type="caution">
    <text evidence="1">The sequence shown here is derived from an EMBL/GenBank/DDBJ whole genome shotgun (WGS) entry which is preliminary data.</text>
</comment>
<protein>
    <submittedName>
        <fullName evidence="1">OsmC family protein</fullName>
    </submittedName>
</protein>
<gene>
    <name evidence="1" type="ORF">HR057_04285</name>
</gene>
<dbReference type="Proteomes" id="UP000625804">
    <property type="component" value="Unassembled WGS sequence"/>
</dbReference>
<dbReference type="SUPFAM" id="SSF82784">
    <property type="entry name" value="OsmC-like"/>
    <property type="match status" value="1"/>
</dbReference>
<sequence length="128" mass="14354">MKFTFEGHHMIGKLDHGDLAISGDKREGFCPYELFVSSLVGCSGILLNKILNKKRLPFKKIELEAVVDNNEEKANQIKKVAIIAYIRTNQSISVEQAEKISRLVVKNCGMIQSVNNSIETSFSIKILE</sequence>
<reference evidence="1" key="1">
    <citation type="submission" date="2020-06" db="EMBL/GenBank/DDBJ databases">
        <title>A novel thermopfilic bacterium from Erzurum, Turkey.</title>
        <authorList>
            <person name="Adiguzel A."/>
            <person name="Ay H."/>
            <person name="Baltaci M.O."/>
        </authorList>
    </citation>
    <scope>NUCLEOTIDE SEQUENCE</scope>
    <source>
        <strain evidence="1">P2</strain>
    </source>
</reference>
<keyword evidence="2" id="KW-1185">Reference proteome</keyword>
<dbReference type="InterPro" id="IPR003718">
    <property type="entry name" value="OsmC/Ohr_fam"/>
</dbReference>
<accession>A0A8J8GFS7</accession>
<dbReference type="RefSeq" id="WP_173730237.1">
    <property type="nucleotide sequence ID" value="NZ_JABTTE010000003.1"/>
</dbReference>